<keyword evidence="7" id="KW-0256">Endoplasmic reticulum</keyword>
<feature type="domain" description="PI31 proteasome regulator C-terminal" evidence="12">
    <location>
        <begin position="227"/>
        <end position="297"/>
    </location>
</feature>
<feature type="region of interest" description="Disordered" evidence="11">
    <location>
        <begin position="269"/>
        <end position="330"/>
    </location>
</feature>
<dbReference type="STRING" id="50990.A0A4R5XH06"/>
<comment type="similarity">
    <text evidence="3">Belongs to the proteasome inhibitor PI31 family.</text>
</comment>
<proteinExistence type="inferred from homology"/>
<evidence type="ECO:0000313" key="15">
    <source>
        <dbReference type="Proteomes" id="UP000294933"/>
    </source>
</evidence>
<dbReference type="InterPro" id="IPR045128">
    <property type="entry name" value="PI31-like"/>
</dbReference>
<evidence type="ECO:0000256" key="4">
    <source>
        <dbReference type="ARBA" id="ARBA00022481"/>
    </source>
</evidence>
<accession>A0A4R5XH06</accession>
<dbReference type="EMBL" id="ML170156">
    <property type="protein sequence ID" value="TDL29706.1"/>
    <property type="molecule type" value="Genomic_DNA"/>
</dbReference>
<feature type="compositionally biased region" description="Low complexity" evidence="11">
    <location>
        <begin position="181"/>
        <end position="190"/>
    </location>
</feature>
<evidence type="ECO:0000256" key="7">
    <source>
        <dbReference type="ARBA" id="ARBA00022824"/>
    </source>
</evidence>
<evidence type="ECO:0000256" key="9">
    <source>
        <dbReference type="ARBA" id="ARBA00022990"/>
    </source>
</evidence>
<keyword evidence="4" id="KW-0488">Methylation</keyword>
<evidence type="ECO:0000259" key="13">
    <source>
        <dbReference type="Pfam" id="PF11566"/>
    </source>
</evidence>
<keyword evidence="8" id="KW-0647">Proteasome</keyword>
<evidence type="ECO:0000256" key="1">
    <source>
        <dbReference type="ARBA" id="ARBA00004240"/>
    </source>
</evidence>
<dbReference type="Gene3D" id="3.40.1000.30">
    <property type="match status" value="1"/>
</dbReference>
<dbReference type="PANTHER" id="PTHR13266">
    <property type="entry name" value="PROTEASOME INHIBITOR"/>
    <property type="match status" value="1"/>
</dbReference>
<dbReference type="GO" id="GO:0070628">
    <property type="term" value="F:proteasome binding"/>
    <property type="evidence" value="ECO:0007669"/>
    <property type="project" value="InterPro"/>
</dbReference>
<keyword evidence="5" id="KW-0963">Cytoplasm</keyword>
<feature type="region of interest" description="Disordered" evidence="11">
    <location>
        <begin position="173"/>
        <end position="244"/>
    </location>
</feature>
<dbReference type="OrthoDB" id="68090at2759"/>
<dbReference type="PANTHER" id="PTHR13266:SF1">
    <property type="entry name" value="PROTEASOME INHIBITOR PI31 SUBUNIT"/>
    <property type="match status" value="1"/>
</dbReference>
<comment type="subcellular location">
    <subcellularLocation>
        <location evidence="2">Cytoplasm</location>
    </subcellularLocation>
    <subcellularLocation>
        <location evidence="1">Endoplasmic reticulum</location>
    </subcellularLocation>
</comment>
<reference evidence="14 15" key="1">
    <citation type="submission" date="2018-06" db="EMBL/GenBank/DDBJ databases">
        <title>A transcriptomic atlas of mushroom development highlights an independent origin of complex multicellularity.</title>
        <authorList>
            <consortium name="DOE Joint Genome Institute"/>
            <person name="Krizsan K."/>
            <person name="Almasi E."/>
            <person name="Merenyi Z."/>
            <person name="Sahu N."/>
            <person name="Viragh M."/>
            <person name="Koszo T."/>
            <person name="Mondo S."/>
            <person name="Kiss B."/>
            <person name="Balint B."/>
            <person name="Kues U."/>
            <person name="Barry K."/>
            <person name="Hegedus J.C."/>
            <person name="Henrissat B."/>
            <person name="Johnson J."/>
            <person name="Lipzen A."/>
            <person name="Ohm R."/>
            <person name="Nagy I."/>
            <person name="Pangilinan J."/>
            <person name="Yan J."/>
            <person name="Xiong Y."/>
            <person name="Grigoriev I.V."/>
            <person name="Hibbett D.S."/>
            <person name="Nagy L.G."/>
        </authorList>
    </citation>
    <scope>NUCLEOTIDE SEQUENCE [LARGE SCALE GENOMIC DNA]</scope>
    <source>
        <strain evidence="14 15">SZMC22713</strain>
    </source>
</reference>
<organism evidence="14 15">
    <name type="scientific">Rickenella mellea</name>
    <dbReference type="NCBI Taxonomy" id="50990"/>
    <lineage>
        <taxon>Eukaryota</taxon>
        <taxon>Fungi</taxon>
        <taxon>Dikarya</taxon>
        <taxon>Basidiomycota</taxon>
        <taxon>Agaricomycotina</taxon>
        <taxon>Agaricomycetes</taxon>
        <taxon>Hymenochaetales</taxon>
        <taxon>Rickenellaceae</taxon>
        <taxon>Rickenella</taxon>
    </lineage>
</organism>
<evidence type="ECO:0000256" key="2">
    <source>
        <dbReference type="ARBA" id="ARBA00004496"/>
    </source>
</evidence>
<dbReference type="GO" id="GO:0043161">
    <property type="term" value="P:proteasome-mediated ubiquitin-dependent protein catabolic process"/>
    <property type="evidence" value="ECO:0007669"/>
    <property type="project" value="InterPro"/>
</dbReference>
<evidence type="ECO:0000256" key="6">
    <source>
        <dbReference type="ARBA" id="ARBA00022553"/>
    </source>
</evidence>
<name>A0A4R5XH06_9AGAM</name>
<evidence type="ECO:0000256" key="5">
    <source>
        <dbReference type="ARBA" id="ARBA00022490"/>
    </source>
</evidence>
<dbReference type="AlphaFoldDB" id="A0A4R5XH06"/>
<feature type="domain" description="PI31 proteasome regulator N-terminal" evidence="13">
    <location>
        <begin position="24"/>
        <end position="172"/>
    </location>
</feature>
<dbReference type="InterPro" id="IPR013886">
    <property type="entry name" value="PI31_Prot_C"/>
</dbReference>
<evidence type="ECO:0000256" key="10">
    <source>
        <dbReference type="ARBA" id="ARBA00024805"/>
    </source>
</evidence>
<keyword evidence="6" id="KW-0597">Phosphoprotein</keyword>
<feature type="compositionally biased region" description="Pro residues" evidence="11">
    <location>
        <begin position="296"/>
        <end position="307"/>
    </location>
</feature>
<dbReference type="InterPro" id="IPR021625">
    <property type="entry name" value="PI31_Prot_N"/>
</dbReference>
<keyword evidence="9" id="KW-0007">Acetylation</keyword>
<sequence>MPNALDPSVLVSLLPTVLPASKKLLNSPQDGLTALVHSIMSALSFRLVAIDDASPSRTIENNVLPEAWNKSGPGSYTLRYLHDQSSLQFLLKISKLGARTLVNAIAIETDKTSTLDIASNDFLSQSFYPHDIGAEEAAPLVHGFISSTRVADFVSQYKLKILQQLMPGLRKEGYTEELQDSSSNSSSIQRPDPDPQPQPVRPAPYPEGPFQPPRHPSHIPSGNPLEIGRRDLDPFGFDNPFNPPPLFPTSGGDGMFVGPDHPIFGNRRPNRSGPWGGDGFLPPMGAPPGARFDPVGPWPPGRRPNPRAPGFGGPDNDEFMPPHGSDDMFS</sequence>
<evidence type="ECO:0000256" key="11">
    <source>
        <dbReference type="SAM" id="MobiDB-lite"/>
    </source>
</evidence>
<keyword evidence="15" id="KW-1185">Reference proteome</keyword>
<dbReference type="Pfam" id="PF11566">
    <property type="entry name" value="PI31_Prot_N"/>
    <property type="match status" value="1"/>
</dbReference>
<feature type="compositionally biased region" description="Pro residues" evidence="11">
    <location>
        <begin position="194"/>
        <end position="214"/>
    </location>
</feature>
<evidence type="ECO:0000259" key="12">
    <source>
        <dbReference type="Pfam" id="PF08577"/>
    </source>
</evidence>
<evidence type="ECO:0000313" key="14">
    <source>
        <dbReference type="EMBL" id="TDL29706.1"/>
    </source>
</evidence>
<evidence type="ECO:0000256" key="8">
    <source>
        <dbReference type="ARBA" id="ARBA00022942"/>
    </source>
</evidence>
<gene>
    <name evidence="14" type="ORF">BD410DRAFT_736820</name>
</gene>
<dbReference type="GO" id="GO:0004866">
    <property type="term" value="F:endopeptidase inhibitor activity"/>
    <property type="evidence" value="ECO:0007669"/>
    <property type="project" value="InterPro"/>
</dbReference>
<dbReference type="Proteomes" id="UP000294933">
    <property type="component" value="Unassembled WGS sequence"/>
</dbReference>
<dbReference type="VEuPathDB" id="FungiDB:BD410DRAFT_736820"/>
<comment type="function">
    <text evidence="10">Plays an important role in control of proteasome function. Inhibits the hydrolysis of protein and peptide substrates by the 20S proteasome. Also inhibits the activation of the proteasome by the proteasome regulatory proteins PA700 and PA28.</text>
</comment>
<dbReference type="GO" id="GO:0005783">
    <property type="term" value="C:endoplasmic reticulum"/>
    <property type="evidence" value="ECO:0007669"/>
    <property type="project" value="UniProtKB-SubCell"/>
</dbReference>
<evidence type="ECO:0000256" key="3">
    <source>
        <dbReference type="ARBA" id="ARBA00006405"/>
    </source>
</evidence>
<dbReference type="GO" id="GO:0000502">
    <property type="term" value="C:proteasome complex"/>
    <property type="evidence" value="ECO:0007669"/>
    <property type="project" value="UniProtKB-KW"/>
</dbReference>
<protein>
    <submittedName>
        <fullName evidence="14">Uncharacterized protein</fullName>
    </submittedName>
</protein>
<dbReference type="Pfam" id="PF08577">
    <property type="entry name" value="PI31_Prot_C"/>
    <property type="match status" value="1"/>
</dbReference>